<dbReference type="PANTHER" id="PTHR11839">
    <property type="entry name" value="UDP/ADP-SUGAR PYROPHOSPHATASE"/>
    <property type="match status" value="1"/>
</dbReference>
<protein>
    <submittedName>
        <fullName evidence="4">NUDIX domain protein</fullName>
    </submittedName>
</protein>
<gene>
    <name evidence="4" type="ORF">U729_2675</name>
</gene>
<dbReference type="HOGENOM" id="CLU_062658_5_1_9"/>
<keyword evidence="5" id="KW-1185">Reference proteome</keyword>
<dbReference type="GO" id="GO:0006753">
    <property type="term" value="P:nucleoside phosphate metabolic process"/>
    <property type="evidence" value="ECO:0007669"/>
    <property type="project" value="TreeGrafter"/>
</dbReference>
<evidence type="ECO:0000313" key="5">
    <source>
        <dbReference type="Proteomes" id="UP000030635"/>
    </source>
</evidence>
<dbReference type="InterPro" id="IPR020084">
    <property type="entry name" value="NUDIX_hydrolase_CS"/>
</dbReference>
<accession>A0A0A7FWB9</accession>
<dbReference type="GO" id="GO:0019693">
    <property type="term" value="P:ribose phosphate metabolic process"/>
    <property type="evidence" value="ECO:0007669"/>
    <property type="project" value="TreeGrafter"/>
</dbReference>
<dbReference type="PROSITE" id="PS51462">
    <property type="entry name" value="NUDIX"/>
    <property type="match status" value="1"/>
</dbReference>
<reference evidence="4 5" key="1">
    <citation type="journal article" date="2015" name="Infect. Genet. Evol.">
        <title>Genomic sequences of six botulinum neurotoxin-producing strains representing three clostridial species illustrate the mobility and diversity of botulinum neurotoxin genes.</title>
        <authorList>
            <person name="Smith T.J."/>
            <person name="Hill K.K."/>
            <person name="Xie G."/>
            <person name="Foley B.T."/>
            <person name="Williamson C.H."/>
            <person name="Foster J.T."/>
            <person name="Johnson S.L."/>
            <person name="Chertkov O."/>
            <person name="Teshima H."/>
            <person name="Gibbons H.S."/>
            <person name="Johnsky L.A."/>
            <person name="Karavis M.A."/>
            <person name="Smith L.A."/>
        </authorList>
    </citation>
    <scope>NUCLEOTIDE SEQUENCE [LARGE SCALE GENOMIC DNA]</scope>
    <source>
        <strain evidence="4">Sullivan</strain>
    </source>
</reference>
<dbReference type="Gene3D" id="3.90.79.10">
    <property type="entry name" value="Nucleoside Triphosphate Pyrophosphohydrolase"/>
    <property type="match status" value="1"/>
</dbReference>
<dbReference type="AlphaFoldDB" id="A0A0A7FWB9"/>
<organism evidence="4 5">
    <name type="scientific">Clostridium baratii str. Sullivan</name>
    <dbReference type="NCBI Taxonomy" id="1415775"/>
    <lineage>
        <taxon>Bacteria</taxon>
        <taxon>Bacillati</taxon>
        <taxon>Bacillota</taxon>
        <taxon>Clostridia</taxon>
        <taxon>Eubacteriales</taxon>
        <taxon>Clostridiaceae</taxon>
        <taxon>Clostridium</taxon>
    </lineage>
</organism>
<dbReference type="CDD" id="cd03424">
    <property type="entry name" value="NUDIX_ADPRase_Nudt5_UGPPase_Nudt14"/>
    <property type="match status" value="1"/>
</dbReference>
<comment type="cofactor">
    <cofactor evidence="1">
        <name>Mg(2+)</name>
        <dbReference type="ChEBI" id="CHEBI:18420"/>
    </cofactor>
</comment>
<dbReference type="Pfam" id="PF00293">
    <property type="entry name" value="NUDIX"/>
    <property type="match status" value="1"/>
</dbReference>
<dbReference type="PANTHER" id="PTHR11839:SF18">
    <property type="entry name" value="NUDIX HYDROLASE DOMAIN-CONTAINING PROTEIN"/>
    <property type="match status" value="1"/>
</dbReference>
<dbReference type="eggNOG" id="COG0494">
    <property type="taxonomic scope" value="Bacteria"/>
</dbReference>
<dbReference type="RefSeq" id="WP_039315888.1">
    <property type="nucleotide sequence ID" value="NZ_CP006905.1"/>
</dbReference>
<evidence type="ECO:0000313" key="4">
    <source>
        <dbReference type="EMBL" id="AIY83929.1"/>
    </source>
</evidence>
<dbReference type="EMBL" id="CP006905">
    <property type="protein sequence ID" value="AIY83929.1"/>
    <property type="molecule type" value="Genomic_DNA"/>
</dbReference>
<feature type="domain" description="Nudix hydrolase" evidence="3">
    <location>
        <begin position="39"/>
        <end position="168"/>
    </location>
</feature>
<evidence type="ECO:0000259" key="3">
    <source>
        <dbReference type="PROSITE" id="PS51462"/>
    </source>
</evidence>
<sequence>MNLVEKIINEELKYEGNFLKFTSLDVELPDGNKGNRDIIRHPGASAILAFLDDETVLLVEQFRAALDRVLIEIPAGKLEKGEDPKVCAIRELEEETGFKSDNIEYLGKIATGAGFTDEQINIFKATNLYKGVKGGDEDEFINVKAYKLSEIKEMIKQGEIIDAKTISAFMYI</sequence>
<proteinExistence type="predicted"/>
<dbReference type="SUPFAM" id="SSF55811">
    <property type="entry name" value="Nudix"/>
    <property type="match status" value="1"/>
</dbReference>
<dbReference type="InterPro" id="IPR015797">
    <property type="entry name" value="NUDIX_hydrolase-like_dom_sf"/>
</dbReference>
<dbReference type="KEGG" id="cbv:U729_2675"/>
<dbReference type="InterPro" id="IPR000086">
    <property type="entry name" value="NUDIX_hydrolase_dom"/>
</dbReference>
<evidence type="ECO:0000256" key="2">
    <source>
        <dbReference type="ARBA" id="ARBA00022801"/>
    </source>
</evidence>
<dbReference type="PROSITE" id="PS00893">
    <property type="entry name" value="NUDIX_BOX"/>
    <property type="match status" value="1"/>
</dbReference>
<evidence type="ECO:0000256" key="1">
    <source>
        <dbReference type="ARBA" id="ARBA00001946"/>
    </source>
</evidence>
<dbReference type="FunFam" id="3.90.79.10:FF:000024">
    <property type="entry name" value="ADP-ribose pyrophosphatase"/>
    <property type="match status" value="1"/>
</dbReference>
<dbReference type="STRING" id="1561.NPD11_352"/>
<dbReference type="Proteomes" id="UP000030635">
    <property type="component" value="Chromosome"/>
</dbReference>
<name>A0A0A7FWB9_9CLOT</name>
<dbReference type="OrthoDB" id="9806150at2"/>
<dbReference type="GO" id="GO:0016787">
    <property type="term" value="F:hydrolase activity"/>
    <property type="evidence" value="ECO:0007669"/>
    <property type="project" value="UniProtKB-KW"/>
</dbReference>
<keyword evidence="2" id="KW-0378">Hydrolase</keyword>
<dbReference type="GO" id="GO:0005829">
    <property type="term" value="C:cytosol"/>
    <property type="evidence" value="ECO:0007669"/>
    <property type="project" value="TreeGrafter"/>
</dbReference>